<feature type="region of interest" description="Disordered" evidence="2">
    <location>
        <begin position="182"/>
        <end position="221"/>
    </location>
</feature>
<proteinExistence type="predicted"/>
<name>F0VME8_NEOCL</name>
<keyword evidence="1" id="KW-0175">Coiled coil</keyword>
<dbReference type="AlphaFoldDB" id="F0VME8"/>
<dbReference type="InParanoid" id="F0VME8"/>
<feature type="coiled-coil region" evidence="1">
    <location>
        <begin position="290"/>
        <end position="317"/>
    </location>
</feature>
<dbReference type="Proteomes" id="UP000007494">
    <property type="component" value="Chromosome XI"/>
</dbReference>
<dbReference type="EMBL" id="LN714486">
    <property type="protein sequence ID" value="CEL69615.1"/>
    <property type="molecule type" value="Genomic_DNA"/>
</dbReference>
<evidence type="ECO:0000313" key="3">
    <source>
        <dbReference type="EMBL" id="CBZ54894.1"/>
    </source>
</evidence>
<feature type="region of interest" description="Disordered" evidence="2">
    <location>
        <begin position="37"/>
        <end position="90"/>
    </location>
</feature>
<feature type="compositionally biased region" description="Basic and acidic residues" evidence="2">
    <location>
        <begin position="912"/>
        <end position="921"/>
    </location>
</feature>
<feature type="region of interest" description="Disordered" evidence="2">
    <location>
        <begin position="634"/>
        <end position="659"/>
    </location>
</feature>
<reference evidence="5" key="3">
    <citation type="journal article" date="2012" name="PLoS Pathog.">
        <title>Comparative genomics of the apicomplexan parasites Toxoplasma gondii and Neospora caninum: Coccidia differing in host range and transmission strategy.</title>
        <authorList>
            <person name="Reid A.J."/>
            <person name="Vermont S.J."/>
            <person name="Cotton J.A."/>
            <person name="Harris D."/>
            <person name="Hill-Cawthorne G.A."/>
            <person name="Konen-Waisman S."/>
            <person name="Latham S.M."/>
            <person name="Mourier T."/>
            <person name="Norton R."/>
            <person name="Quail M.A."/>
            <person name="Sanders M."/>
            <person name="Shanmugam D."/>
            <person name="Sohal A."/>
            <person name="Wasmuth J.D."/>
            <person name="Brunk B."/>
            <person name="Grigg M.E."/>
            <person name="Howard J.C."/>
            <person name="Parkinson J."/>
            <person name="Roos D.S."/>
            <person name="Trees A.J."/>
            <person name="Berriman M."/>
            <person name="Pain A."/>
            <person name="Wastling J.M."/>
        </authorList>
    </citation>
    <scope>NUCLEOTIDE SEQUENCE [LARGE SCALE GENOMIC DNA]</scope>
    <source>
        <strain evidence="5">Liverpool</strain>
    </source>
</reference>
<protein>
    <submittedName>
        <fullName evidence="3">Uncharacterized protein</fullName>
    </submittedName>
</protein>
<feature type="region of interest" description="Disordered" evidence="2">
    <location>
        <begin position="244"/>
        <end position="274"/>
    </location>
</feature>
<accession>F0VME8</accession>
<feature type="compositionally biased region" description="Low complexity" evidence="2">
    <location>
        <begin position="950"/>
        <end position="964"/>
    </location>
</feature>
<feature type="compositionally biased region" description="Low complexity" evidence="2">
    <location>
        <begin position="997"/>
        <end position="1016"/>
    </location>
</feature>
<feature type="compositionally biased region" description="Low complexity" evidence="2">
    <location>
        <begin position="45"/>
        <end position="69"/>
    </location>
</feature>
<dbReference type="GeneID" id="13446660"/>
<feature type="compositionally biased region" description="Polar residues" evidence="2">
    <location>
        <begin position="899"/>
        <end position="909"/>
    </location>
</feature>
<feature type="compositionally biased region" description="Polar residues" evidence="2">
    <location>
        <begin position="206"/>
        <end position="221"/>
    </location>
</feature>
<feature type="region of interest" description="Disordered" evidence="2">
    <location>
        <begin position="843"/>
        <end position="1017"/>
    </location>
</feature>
<dbReference type="RefSeq" id="XP_003884922.1">
    <property type="nucleotide sequence ID" value="XM_003884873.1"/>
</dbReference>
<dbReference type="VEuPathDB" id="ToxoDB:NCLIV_053200"/>
<organism evidence="3 5">
    <name type="scientific">Neospora caninum (strain Liverpool)</name>
    <dbReference type="NCBI Taxonomy" id="572307"/>
    <lineage>
        <taxon>Eukaryota</taxon>
        <taxon>Sar</taxon>
        <taxon>Alveolata</taxon>
        <taxon>Apicomplexa</taxon>
        <taxon>Conoidasida</taxon>
        <taxon>Coccidia</taxon>
        <taxon>Eucoccidiorida</taxon>
        <taxon>Eimeriorina</taxon>
        <taxon>Sarcocystidae</taxon>
        <taxon>Neospora</taxon>
    </lineage>
</organism>
<feature type="region of interest" description="Disordered" evidence="2">
    <location>
        <begin position="752"/>
        <end position="777"/>
    </location>
</feature>
<reference evidence="4" key="4">
    <citation type="journal article" date="2015" name="PLoS ONE">
        <title>Comprehensive Evaluation of Toxoplasma gondii VEG and Neospora caninum LIV Genomes with Tachyzoite Stage Transcriptome and Proteome Defines Novel Transcript Features.</title>
        <authorList>
            <person name="Ramaprasad A."/>
            <person name="Mourier T."/>
            <person name="Naeem R."/>
            <person name="Malas T.B."/>
            <person name="Moussa E."/>
            <person name="Panigrahi A."/>
            <person name="Vermont S.J."/>
            <person name="Otto T.D."/>
            <person name="Wastling J."/>
            <person name="Pain A."/>
        </authorList>
    </citation>
    <scope>NUCLEOTIDE SEQUENCE</scope>
    <source>
        <strain evidence="4">Liverpool</strain>
    </source>
</reference>
<dbReference type="EMBL" id="FR823392">
    <property type="protein sequence ID" value="CBZ54894.1"/>
    <property type="molecule type" value="Genomic_DNA"/>
</dbReference>
<evidence type="ECO:0000256" key="1">
    <source>
        <dbReference type="SAM" id="Coils"/>
    </source>
</evidence>
<evidence type="ECO:0000313" key="4">
    <source>
        <dbReference type="EMBL" id="CEL69615.1"/>
    </source>
</evidence>
<dbReference type="OrthoDB" id="10636705at2759"/>
<reference evidence="3" key="1">
    <citation type="submission" date="2011-02" db="EMBL/GenBank/DDBJ databases">
        <authorList>
            <person name="Aslett M."/>
        </authorList>
    </citation>
    <scope>NUCLEOTIDE SEQUENCE</scope>
    <source>
        <strain evidence="3">Liverpool</strain>
    </source>
</reference>
<evidence type="ECO:0000256" key="2">
    <source>
        <dbReference type="SAM" id="MobiDB-lite"/>
    </source>
</evidence>
<sequence length="1186" mass="128172">MQAYYGVPSATQMSGCLPRSGRVCNGVGNCTFGRREARATTPAVRSRSVKSASAESSSSTISRRQQSHSPLPCKHRNSFPRRSPQKKDRKDLLVEVLDRISLLLAKVNGSDGVSSIGVDTPETCSGKAPAQKGMVHCSSCCPKQTVTCAAPRVKTRVVLDVCQNSARASLRQDEDFHMQQKNCGVSDQRSSEAPGPATPPRDFPSAPSSSAERNSTLLSPQKNRIIPKTCPNCVAEGAAKAEQVATDQERSVARGSSPCLHRRPVSSRSLPQRTAPDDLARVSWLETGLKKLVQAEAEQTKRLLDDCREQLAAREDALNRKVLCQAAVANQLTASPCCVQKKVTCCDTAALRKAALVGNRARHQAAMLQVATRQLEEEIRNLKRRMTTLSTRLTQQNTVIADREAQLKKAEKQLNRERQVSSRLRRFYMQTSHRNKHLMSENNALEETLLDLELKLCRPQTLWALADRGPLAPSRTGNSIHTQSGSQREPTAADALAQALLKEKEVTQRMQANLDRHTERLLVDIARRSHTKCPIAQQRGCRDARPSSGISVEANVSGFRTYQYKRPWKSACVESTSKRVSRSCDSVCPSARSDGEDGQGRKSCLKRVLTNRAQKDNKMMQPLDGQHICRSFRSPCNATRPSRRSPSCDKKSPSGVNPLKNKAQFTHQLCRGCAADGCEQDQDATNDEIRVSGRGWPSSCEGNSPGTSEVQVSIRTPRNVIHACATVSPASTAAVPVDGCCEEEELSEADCRQSCGPPSAQPACIPDSKPRQRSLPREKCCSRALSPLEDPNPNHGDFALDEARPCCALSFEELQPVCSPLTSISSTGNAACSVPTLFHERRPHEPCTLPSDDPCRSLSVHAPRQQLPASDGPSASMQTSRPPSPATRTPSPRLRDNSSRGQRLRTSSPEPEGQRENRADGDSTAGLGATHPCGTRFMRTPVWNTASQDSLLPSSKTPPSSSLSEGMGSHQYHPRSGNPLLFPPRLGARLQSSDLVSSWSTPGSSLSSVDSSSVERGSGGTDLPCVSGSSISCLDACRCFQQTHDHRCCGVPATRSCRPCACETSSCPATVAALAAHRMDRPHRGTCFHNSCCCGCSQLRNKGGPVIGSTAWGCHSSSGQASFPSEPSSSICGNDTAVQLMPCSCPVLLSCPAPSQRCSRKEGNALEGCVSWALPPQGQLSLESET</sequence>
<reference evidence="3" key="2">
    <citation type="submission" date="2011-03" db="EMBL/GenBank/DDBJ databases">
        <title>Comparative genomics and transcriptomics of Neospora caninum and Toxoplasma gondii.</title>
        <authorList>
            <person name="Reid A.J."/>
            <person name="Sohal A."/>
            <person name="Harris D."/>
            <person name="Quail M."/>
            <person name="Sanders M."/>
            <person name="Berriman M."/>
            <person name="Wastling J.M."/>
            <person name="Pain A."/>
        </authorList>
    </citation>
    <scope>NUCLEOTIDE SEQUENCE</scope>
    <source>
        <strain evidence="3">Liverpool</strain>
    </source>
</reference>
<feature type="coiled-coil region" evidence="1">
    <location>
        <begin position="365"/>
        <end position="455"/>
    </location>
</feature>
<evidence type="ECO:0000313" key="5">
    <source>
        <dbReference type="Proteomes" id="UP000007494"/>
    </source>
</evidence>
<keyword evidence="5" id="KW-1185">Reference proteome</keyword>
<gene>
    <name evidence="4" type="ORF">BN1204_053200</name>
    <name evidence="3" type="ORF">NCLIV_053200</name>
</gene>